<reference evidence="3 4" key="1">
    <citation type="submission" date="2019-12" db="EMBL/GenBank/DDBJ databases">
        <authorList>
            <person name="Li M."/>
        </authorList>
    </citation>
    <scope>NUCLEOTIDE SEQUENCE [LARGE SCALE GENOMIC DNA]</scope>
    <source>
        <strain evidence="3 4">GBMRC 2046</strain>
    </source>
</reference>
<evidence type="ECO:0000313" key="3">
    <source>
        <dbReference type="EMBL" id="MXN66090.1"/>
    </source>
</evidence>
<feature type="domain" description="HTH tetR-type" evidence="2">
    <location>
        <begin position="16"/>
        <end position="54"/>
    </location>
</feature>
<dbReference type="AlphaFoldDB" id="A0A7X3S8T3"/>
<dbReference type="Pfam" id="PF00440">
    <property type="entry name" value="TetR_N"/>
    <property type="match status" value="1"/>
</dbReference>
<dbReference type="InterPro" id="IPR009057">
    <property type="entry name" value="Homeodomain-like_sf"/>
</dbReference>
<dbReference type="EMBL" id="WUMV01000006">
    <property type="protein sequence ID" value="MXN66090.1"/>
    <property type="molecule type" value="Genomic_DNA"/>
</dbReference>
<keyword evidence="4" id="KW-1185">Reference proteome</keyword>
<gene>
    <name evidence="3" type="ORF">GR183_14340</name>
</gene>
<proteinExistence type="predicted"/>
<dbReference type="InterPro" id="IPR001647">
    <property type="entry name" value="HTH_TetR"/>
</dbReference>
<evidence type="ECO:0000313" key="4">
    <source>
        <dbReference type="Proteomes" id="UP000433101"/>
    </source>
</evidence>
<dbReference type="RefSeq" id="WP_160776310.1">
    <property type="nucleotide sequence ID" value="NZ_WUMV01000006.1"/>
</dbReference>
<evidence type="ECO:0000259" key="2">
    <source>
        <dbReference type="Pfam" id="PF00440"/>
    </source>
</evidence>
<sequence>MEADRGPLSRTDWVLAGLQALARGGPNAVRVEAIARSIRVSKGSFYWHFKDAAELKLMMREVWRIDAGEGVIERVEEARGSAYEKLQTWAGLAGNAAIVGDFHGLKLEPAIREWARYDHAAAEMLKSVDEKRLSYLSQLFAQAGNPANSYENASLFYAAGIGLDPLSEGGLADVAMPLYALLDALLNVSQPLGRASAMPGE</sequence>
<dbReference type="Proteomes" id="UP000433101">
    <property type="component" value="Unassembled WGS sequence"/>
</dbReference>
<comment type="caution">
    <text evidence="3">The sequence shown here is derived from an EMBL/GenBank/DDBJ whole genome shotgun (WGS) entry which is preliminary data.</text>
</comment>
<dbReference type="GO" id="GO:0003677">
    <property type="term" value="F:DNA binding"/>
    <property type="evidence" value="ECO:0007669"/>
    <property type="project" value="UniProtKB-KW"/>
</dbReference>
<evidence type="ECO:0000256" key="1">
    <source>
        <dbReference type="ARBA" id="ARBA00023125"/>
    </source>
</evidence>
<name>A0A7X3S8T3_9HYPH</name>
<accession>A0A7X3S8T3</accession>
<dbReference type="Gene3D" id="1.10.357.10">
    <property type="entry name" value="Tetracycline Repressor, domain 2"/>
    <property type="match status" value="1"/>
</dbReference>
<protein>
    <submittedName>
        <fullName evidence="3">TetR family transcriptional regulator</fullName>
    </submittedName>
</protein>
<dbReference type="SUPFAM" id="SSF46689">
    <property type="entry name" value="Homeodomain-like"/>
    <property type="match status" value="1"/>
</dbReference>
<keyword evidence="1" id="KW-0238">DNA-binding</keyword>
<organism evidence="3 4">
    <name type="scientific">Stappia sediminis</name>
    <dbReference type="NCBI Taxonomy" id="2692190"/>
    <lineage>
        <taxon>Bacteria</taxon>
        <taxon>Pseudomonadati</taxon>
        <taxon>Pseudomonadota</taxon>
        <taxon>Alphaproteobacteria</taxon>
        <taxon>Hyphomicrobiales</taxon>
        <taxon>Stappiaceae</taxon>
        <taxon>Stappia</taxon>
    </lineage>
</organism>